<dbReference type="InterPro" id="IPR000620">
    <property type="entry name" value="EamA_dom"/>
</dbReference>
<feature type="transmembrane region" description="Helical" evidence="1">
    <location>
        <begin position="207"/>
        <end position="227"/>
    </location>
</feature>
<sequence>MHQERRGALLVFGSAAVWSFGGAIARFLETSDSWVTVFWRSVFAAAFLLGFMLYRDGPATTRKLFIAMGLPGVGVALCFATASTCFVVALSYTTVANVLLMQAGVPLIAALLGFVLFRERVSLATWAAIATVIAGVAIMVSASLGGAVSPIGDGLALLVAVVFACATVITRRHSDVAMMPAVCLGTLIAAGVSGGLVGHFAVSGADLGLLFLFGAANLGLGMALFVTGARLLPAALAALIGTAEPVLGPIWVWLIHGELPGARTLLGGSVVFLALLAHLAWQFHQQGRAADNTLPPGAA</sequence>
<reference evidence="3 4" key="1">
    <citation type="submission" date="2018-05" db="EMBL/GenBank/DDBJ databases">
        <title>Rhodoferax soyangensis sp.nov., isolated from an oligotrophic freshwater lake.</title>
        <authorList>
            <person name="Park M."/>
        </authorList>
    </citation>
    <scope>NUCLEOTIDE SEQUENCE [LARGE SCALE GENOMIC DNA]</scope>
    <source>
        <strain evidence="3 4">IMCC26218</strain>
    </source>
</reference>
<feature type="transmembrane region" description="Helical" evidence="1">
    <location>
        <begin position="181"/>
        <end position="201"/>
    </location>
</feature>
<keyword evidence="1" id="KW-1133">Transmembrane helix</keyword>
<feature type="transmembrane region" description="Helical" evidence="1">
    <location>
        <begin position="151"/>
        <end position="169"/>
    </location>
</feature>
<protein>
    <submittedName>
        <fullName evidence="3">EamA family transporter</fullName>
    </submittedName>
</protein>
<name>A0A3E1RFZ7_9BURK</name>
<dbReference type="AlphaFoldDB" id="A0A3E1RFZ7"/>
<evidence type="ECO:0000313" key="4">
    <source>
        <dbReference type="Proteomes" id="UP000260665"/>
    </source>
</evidence>
<dbReference type="GO" id="GO:0016020">
    <property type="term" value="C:membrane"/>
    <property type="evidence" value="ECO:0007669"/>
    <property type="project" value="InterPro"/>
</dbReference>
<feature type="transmembrane region" description="Helical" evidence="1">
    <location>
        <begin position="7"/>
        <end position="28"/>
    </location>
</feature>
<feature type="domain" description="EamA" evidence="2">
    <location>
        <begin position="6"/>
        <end position="140"/>
    </location>
</feature>
<dbReference type="Pfam" id="PF00892">
    <property type="entry name" value="EamA"/>
    <property type="match status" value="2"/>
</dbReference>
<feature type="transmembrane region" description="Helical" evidence="1">
    <location>
        <begin position="261"/>
        <end position="281"/>
    </location>
</feature>
<dbReference type="OrthoDB" id="9150437at2"/>
<keyword evidence="1" id="KW-0812">Transmembrane</keyword>
<accession>A0A3E1RFZ7</accession>
<keyword evidence="4" id="KW-1185">Reference proteome</keyword>
<keyword evidence="1" id="KW-0472">Membrane</keyword>
<evidence type="ECO:0000256" key="1">
    <source>
        <dbReference type="SAM" id="Phobius"/>
    </source>
</evidence>
<dbReference type="RefSeq" id="WP_117174856.1">
    <property type="nucleotide sequence ID" value="NZ_QFZK01000002.1"/>
</dbReference>
<organism evidence="3 4">
    <name type="scientific">Rhodoferax lacus</name>
    <dbReference type="NCBI Taxonomy" id="2184758"/>
    <lineage>
        <taxon>Bacteria</taxon>
        <taxon>Pseudomonadati</taxon>
        <taxon>Pseudomonadota</taxon>
        <taxon>Betaproteobacteria</taxon>
        <taxon>Burkholderiales</taxon>
        <taxon>Comamonadaceae</taxon>
        <taxon>Rhodoferax</taxon>
    </lineage>
</organism>
<dbReference type="InterPro" id="IPR037185">
    <property type="entry name" value="EmrE-like"/>
</dbReference>
<feature type="transmembrane region" description="Helical" evidence="1">
    <location>
        <begin position="34"/>
        <end position="54"/>
    </location>
</feature>
<dbReference type="PANTHER" id="PTHR22911">
    <property type="entry name" value="ACYL-MALONYL CONDENSING ENZYME-RELATED"/>
    <property type="match status" value="1"/>
</dbReference>
<comment type="caution">
    <text evidence="3">The sequence shown here is derived from an EMBL/GenBank/DDBJ whole genome shotgun (WGS) entry which is preliminary data.</text>
</comment>
<evidence type="ECO:0000259" key="2">
    <source>
        <dbReference type="Pfam" id="PF00892"/>
    </source>
</evidence>
<proteinExistence type="predicted"/>
<evidence type="ECO:0000313" key="3">
    <source>
        <dbReference type="EMBL" id="RFO98183.1"/>
    </source>
</evidence>
<dbReference type="EMBL" id="QFZK01000002">
    <property type="protein sequence ID" value="RFO98183.1"/>
    <property type="molecule type" value="Genomic_DNA"/>
</dbReference>
<feature type="transmembrane region" description="Helical" evidence="1">
    <location>
        <begin position="234"/>
        <end position="255"/>
    </location>
</feature>
<feature type="transmembrane region" description="Helical" evidence="1">
    <location>
        <begin position="66"/>
        <end position="92"/>
    </location>
</feature>
<dbReference type="Proteomes" id="UP000260665">
    <property type="component" value="Unassembled WGS sequence"/>
</dbReference>
<feature type="domain" description="EamA" evidence="2">
    <location>
        <begin position="151"/>
        <end position="276"/>
    </location>
</feature>
<dbReference type="PANTHER" id="PTHR22911:SF135">
    <property type="entry name" value="BLR4310 PROTEIN"/>
    <property type="match status" value="1"/>
</dbReference>
<feature type="transmembrane region" description="Helical" evidence="1">
    <location>
        <begin position="124"/>
        <end position="145"/>
    </location>
</feature>
<feature type="transmembrane region" description="Helical" evidence="1">
    <location>
        <begin position="98"/>
        <end position="117"/>
    </location>
</feature>
<gene>
    <name evidence="3" type="ORF">DIC66_05575</name>
</gene>
<dbReference type="SUPFAM" id="SSF103481">
    <property type="entry name" value="Multidrug resistance efflux transporter EmrE"/>
    <property type="match status" value="2"/>
</dbReference>